<keyword evidence="5 6" id="KW-0472">Membrane</keyword>
<comment type="similarity">
    <text evidence="2">Belongs to the drug/metabolite transporter (DMT) superfamily. 10 TMS drug/metabolite exporter (DME) (TC 2.A.7.3) family.</text>
</comment>
<feature type="transmembrane region" description="Helical" evidence="6">
    <location>
        <begin position="43"/>
        <end position="62"/>
    </location>
</feature>
<dbReference type="Pfam" id="PF00892">
    <property type="entry name" value="EamA"/>
    <property type="match status" value="2"/>
</dbReference>
<dbReference type="PANTHER" id="PTHR22911:SF6">
    <property type="entry name" value="SOLUTE CARRIER FAMILY 35 MEMBER G1"/>
    <property type="match status" value="1"/>
</dbReference>
<evidence type="ECO:0000256" key="6">
    <source>
        <dbReference type="SAM" id="Phobius"/>
    </source>
</evidence>
<keyword evidence="3 6" id="KW-0812">Transmembrane</keyword>
<dbReference type="InterPro" id="IPR000620">
    <property type="entry name" value="EamA_dom"/>
</dbReference>
<feature type="transmembrane region" description="Helical" evidence="6">
    <location>
        <begin position="283"/>
        <end position="300"/>
    </location>
</feature>
<sequence>MSLPDPSQKPTDTRTGSLLILGAVFLMASQDALIKYSTTDLNLGQVFLLRSALVLMALHVIARGSWQGQWRDAVLLWPLARALFLTLMYVLLYSVISLMPLATLAAAFYTGPLFIVLLSAIFLKEPVSRAGWGAVVFGFLGVLVLLKPGSTAFAPLVLIPVLSGFCYAVAAVLTRANCQKTSPLSMALALNLCLLAAGIIITALDYRQSDLSGGPFLSHYLSSLGAQGWILIFVLAALMVGIGLGLAAAYRVAPPAVIASFDYSYLIFATLFGILLFSERPELSTLVGMGMIAGAGLLSYRANTAR</sequence>
<evidence type="ECO:0000256" key="1">
    <source>
        <dbReference type="ARBA" id="ARBA00004141"/>
    </source>
</evidence>
<evidence type="ECO:0000256" key="3">
    <source>
        <dbReference type="ARBA" id="ARBA00022692"/>
    </source>
</evidence>
<feature type="domain" description="EamA" evidence="7">
    <location>
        <begin position="159"/>
        <end position="298"/>
    </location>
</feature>
<evidence type="ECO:0000256" key="2">
    <source>
        <dbReference type="ARBA" id="ARBA00009853"/>
    </source>
</evidence>
<dbReference type="OrthoDB" id="148351at2"/>
<accession>A0A545TYB7</accession>
<dbReference type="Proteomes" id="UP000315252">
    <property type="component" value="Unassembled WGS sequence"/>
</dbReference>
<feature type="transmembrane region" description="Helical" evidence="6">
    <location>
        <begin position="186"/>
        <end position="206"/>
    </location>
</feature>
<feature type="transmembrane region" description="Helical" evidence="6">
    <location>
        <begin position="102"/>
        <end position="123"/>
    </location>
</feature>
<organism evidence="8 9">
    <name type="scientific">Denitrobaculum tricleocarpae</name>
    <dbReference type="NCBI Taxonomy" id="2591009"/>
    <lineage>
        <taxon>Bacteria</taxon>
        <taxon>Pseudomonadati</taxon>
        <taxon>Pseudomonadota</taxon>
        <taxon>Alphaproteobacteria</taxon>
        <taxon>Rhodospirillales</taxon>
        <taxon>Rhodospirillaceae</taxon>
        <taxon>Denitrobaculum</taxon>
    </lineage>
</organism>
<dbReference type="InterPro" id="IPR037185">
    <property type="entry name" value="EmrE-like"/>
</dbReference>
<proteinExistence type="inferred from homology"/>
<evidence type="ECO:0000256" key="5">
    <source>
        <dbReference type="ARBA" id="ARBA00023136"/>
    </source>
</evidence>
<dbReference type="SUPFAM" id="SSF103481">
    <property type="entry name" value="Multidrug resistance efflux transporter EmrE"/>
    <property type="match status" value="2"/>
</dbReference>
<dbReference type="RefSeq" id="WP_142895852.1">
    <property type="nucleotide sequence ID" value="NZ_ML660053.1"/>
</dbReference>
<evidence type="ECO:0000259" key="7">
    <source>
        <dbReference type="Pfam" id="PF00892"/>
    </source>
</evidence>
<keyword evidence="4 6" id="KW-1133">Transmembrane helix</keyword>
<dbReference type="GO" id="GO:0016020">
    <property type="term" value="C:membrane"/>
    <property type="evidence" value="ECO:0007669"/>
    <property type="project" value="UniProtKB-SubCell"/>
</dbReference>
<evidence type="ECO:0000256" key="4">
    <source>
        <dbReference type="ARBA" id="ARBA00022989"/>
    </source>
</evidence>
<comment type="subcellular location">
    <subcellularLocation>
        <location evidence="1">Membrane</location>
        <topology evidence="1">Multi-pass membrane protein</topology>
    </subcellularLocation>
</comment>
<gene>
    <name evidence="8" type="ORF">FKG95_08365</name>
</gene>
<feature type="transmembrane region" description="Helical" evidence="6">
    <location>
        <begin position="152"/>
        <end position="174"/>
    </location>
</feature>
<feature type="transmembrane region" description="Helical" evidence="6">
    <location>
        <begin position="226"/>
        <end position="249"/>
    </location>
</feature>
<feature type="transmembrane region" description="Helical" evidence="6">
    <location>
        <begin position="256"/>
        <end position="277"/>
    </location>
</feature>
<keyword evidence="9" id="KW-1185">Reference proteome</keyword>
<name>A0A545TYB7_9PROT</name>
<reference evidence="8 9" key="1">
    <citation type="submission" date="2019-06" db="EMBL/GenBank/DDBJ databases">
        <title>Whole genome sequence for Rhodospirillaceae sp. R148.</title>
        <authorList>
            <person name="Wang G."/>
        </authorList>
    </citation>
    <scope>NUCLEOTIDE SEQUENCE [LARGE SCALE GENOMIC DNA]</scope>
    <source>
        <strain evidence="8 9">R148</strain>
    </source>
</reference>
<feature type="transmembrane region" description="Helical" evidence="6">
    <location>
        <begin position="74"/>
        <end position="96"/>
    </location>
</feature>
<protein>
    <submittedName>
        <fullName evidence="8">DMT family transporter</fullName>
    </submittedName>
</protein>
<dbReference type="PANTHER" id="PTHR22911">
    <property type="entry name" value="ACYL-MALONYL CONDENSING ENZYME-RELATED"/>
    <property type="match status" value="1"/>
</dbReference>
<dbReference type="AlphaFoldDB" id="A0A545TYB7"/>
<evidence type="ECO:0000313" key="9">
    <source>
        <dbReference type="Proteomes" id="UP000315252"/>
    </source>
</evidence>
<evidence type="ECO:0000313" key="8">
    <source>
        <dbReference type="EMBL" id="TQV82222.1"/>
    </source>
</evidence>
<dbReference type="EMBL" id="VHSH01000002">
    <property type="protein sequence ID" value="TQV82222.1"/>
    <property type="molecule type" value="Genomic_DNA"/>
</dbReference>
<comment type="caution">
    <text evidence="8">The sequence shown here is derived from an EMBL/GenBank/DDBJ whole genome shotgun (WGS) entry which is preliminary data.</text>
</comment>
<feature type="transmembrane region" description="Helical" evidence="6">
    <location>
        <begin position="130"/>
        <end position="146"/>
    </location>
</feature>
<feature type="domain" description="EamA" evidence="7">
    <location>
        <begin position="15"/>
        <end position="146"/>
    </location>
</feature>